<feature type="compositionally biased region" description="Basic and acidic residues" evidence="1">
    <location>
        <begin position="24"/>
        <end position="36"/>
    </location>
</feature>
<reference evidence="2" key="1">
    <citation type="journal article" date="2020" name="G3 (Bethesda)">
        <title>High-Quality Assemblies for Three Invasive Social Wasps from the &lt;i&gt;Vespula&lt;/i&gt; Genus.</title>
        <authorList>
            <person name="Harrop T.W.R."/>
            <person name="Guhlin J."/>
            <person name="McLaughlin G.M."/>
            <person name="Permina E."/>
            <person name="Stockwell P."/>
            <person name="Gilligan J."/>
            <person name="Le Lec M.F."/>
            <person name="Gruber M.A.M."/>
            <person name="Quinn O."/>
            <person name="Lovegrove M."/>
            <person name="Duncan E.J."/>
            <person name="Remnant E.J."/>
            <person name="Van Eeckhoven J."/>
            <person name="Graham B."/>
            <person name="Knapp R.A."/>
            <person name="Langford K.W."/>
            <person name="Kronenberg Z."/>
            <person name="Press M.O."/>
            <person name="Eacker S.M."/>
            <person name="Wilson-Rankin E.E."/>
            <person name="Purcell J."/>
            <person name="Lester P.J."/>
            <person name="Dearden P.K."/>
        </authorList>
    </citation>
    <scope>NUCLEOTIDE SEQUENCE</scope>
    <source>
        <strain evidence="2">Volc-1</strain>
    </source>
</reference>
<gene>
    <name evidence="2" type="ORF">H0235_009066</name>
</gene>
<name>A0A834U9P9_VESPE</name>
<sequence>MKKKKEEEEEEEDEGRRSLGWCTEGRRKGSRSEAPNRSDLPTFLTSPSKRILEFSCSVYEPLEKRRQLVKKEFDLTITVNSSSCVSARQEEHKCNCTEVEDHRSKRTSGTIPRRV</sequence>
<evidence type="ECO:0000313" key="2">
    <source>
        <dbReference type="EMBL" id="KAF7423783.1"/>
    </source>
</evidence>
<dbReference type="Proteomes" id="UP000600918">
    <property type="component" value="Unassembled WGS sequence"/>
</dbReference>
<proteinExistence type="predicted"/>
<comment type="caution">
    <text evidence="2">The sequence shown here is derived from an EMBL/GenBank/DDBJ whole genome shotgun (WGS) entry which is preliminary data.</text>
</comment>
<feature type="region of interest" description="Disordered" evidence="1">
    <location>
        <begin position="1"/>
        <end position="44"/>
    </location>
</feature>
<dbReference type="AlphaFoldDB" id="A0A834U9P9"/>
<organism evidence="2 3">
    <name type="scientific">Vespula pensylvanica</name>
    <name type="common">Western yellow jacket</name>
    <name type="synonym">Wasp</name>
    <dbReference type="NCBI Taxonomy" id="30213"/>
    <lineage>
        <taxon>Eukaryota</taxon>
        <taxon>Metazoa</taxon>
        <taxon>Ecdysozoa</taxon>
        <taxon>Arthropoda</taxon>
        <taxon>Hexapoda</taxon>
        <taxon>Insecta</taxon>
        <taxon>Pterygota</taxon>
        <taxon>Neoptera</taxon>
        <taxon>Endopterygota</taxon>
        <taxon>Hymenoptera</taxon>
        <taxon>Apocrita</taxon>
        <taxon>Aculeata</taxon>
        <taxon>Vespoidea</taxon>
        <taxon>Vespidae</taxon>
        <taxon>Vespinae</taxon>
        <taxon>Vespula</taxon>
    </lineage>
</organism>
<dbReference type="EMBL" id="JACSDY010000007">
    <property type="protein sequence ID" value="KAF7423783.1"/>
    <property type="molecule type" value="Genomic_DNA"/>
</dbReference>
<evidence type="ECO:0000313" key="3">
    <source>
        <dbReference type="Proteomes" id="UP000600918"/>
    </source>
</evidence>
<evidence type="ECO:0000256" key="1">
    <source>
        <dbReference type="SAM" id="MobiDB-lite"/>
    </source>
</evidence>
<keyword evidence="3" id="KW-1185">Reference proteome</keyword>
<accession>A0A834U9P9</accession>
<protein>
    <submittedName>
        <fullName evidence="2">Uncharacterized protein</fullName>
    </submittedName>
</protein>